<keyword evidence="3" id="KW-1185">Reference proteome</keyword>
<protein>
    <submittedName>
        <fullName evidence="2">Uncharacterized protein</fullName>
    </submittedName>
</protein>
<dbReference type="EMBL" id="BMRG01000014">
    <property type="protein sequence ID" value="GGP73984.1"/>
    <property type="molecule type" value="Genomic_DNA"/>
</dbReference>
<evidence type="ECO:0000313" key="2">
    <source>
        <dbReference type="EMBL" id="GGP73984.1"/>
    </source>
</evidence>
<evidence type="ECO:0000313" key="3">
    <source>
        <dbReference type="Proteomes" id="UP000639606"/>
    </source>
</evidence>
<name>A0A918EFK4_9PSEU</name>
<dbReference type="AlphaFoldDB" id="A0A918EFK4"/>
<accession>A0A918EFK4</accession>
<dbReference type="RefSeq" id="WP_189226159.1">
    <property type="nucleotide sequence ID" value="NZ_BMRG01000014.1"/>
</dbReference>
<feature type="transmembrane region" description="Helical" evidence="1">
    <location>
        <begin position="102"/>
        <end position="121"/>
    </location>
</feature>
<evidence type="ECO:0000256" key="1">
    <source>
        <dbReference type="SAM" id="Phobius"/>
    </source>
</evidence>
<proteinExistence type="predicted"/>
<sequence>MDVTDRIAKTFHMDDEAWRRHANPWSVWTRFAAVPALLVAIWSRTWIGWWSLLPIGVVVAWLFVNPRAFPPVEHPESWASRGIYGERVWLRDRDRVPPDHRAVLRLLVLLGLVAFGLIVWGLVALRVWPTVFGATVLILAQLWRIDRFTRLWENARPGAAGGAGAATR</sequence>
<feature type="transmembrane region" description="Helical" evidence="1">
    <location>
        <begin position="127"/>
        <end position="145"/>
    </location>
</feature>
<keyword evidence="1" id="KW-0812">Transmembrane</keyword>
<dbReference type="InterPro" id="IPR046595">
    <property type="entry name" value="DUF6653"/>
</dbReference>
<dbReference type="Proteomes" id="UP000639606">
    <property type="component" value="Unassembled WGS sequence"/>
</dbReference>
<comment type="caution">
    <text evidence="2">The sequence shown here is derived from an EMBL/GenBank/DDBJ whole genome shotgun (WGS) entry which is preliminary data.</text>
</comment>
<feature type="transmembrane region" description="Helical" evidence="1">
    <location>
        <begin position="47"/>
        <end position="64"/>
    </location>
</feature>
<gene>
    <name evidence="2" type="ORF">GCM10010185_54370</name>
</gene>
<keyword evidence="1" id="KW-0472">Membrane</keyword>
<reference evidence="2" key="2">
    <citation type="submission" date="2020-09" db="EMBL/GenBank/DDBJ databases">
        <authorList>
            <person name="Sun Q."/>
            <person name="Ohkuma M."/>
        </authorList>
    </citation>
    <scope>NUCLEOTIDE SEQUENCE</scope>
    <source>
        <strain evidence="2">JCM 3313</strain>
    </source>
</reference>
<feature type="transmembrane region" description="Helical" evidence="1">
    <location>
        <begin position="21"/>
        <end position="41"/>
    </location>
</feature>
<reference evidence="2" key="1">
    <citation type="journal article" date="2014" name="Int. J. Syst. Evol. Microbiol.">
        <title>Complete genome sequence of Corynebacterium casei LMG S-19264T (=DSM 44701T), isolated from a smear-ripened cheese.</title>
        <authorList>
            <consortium name="US DOE Joint Genome Institute (JGI-PGF)"/>
            <person name="Walter F."/>
            <person name="Albersmeier A."/>
            <person name="Kalinowski J."/>
            <person name="Ruckert C."/>
        </authorList>
    </citation>
    <scope>NUCLEOTIDE SEQUENCE</scope>
    <source>
        <strain evidence="2">JCM 3313</strain>
    </source>
</reference>
<organism evidence="2 3">
    <name type="scientific">Saccharothrix coeruleofusca</name>
    <dbReference type="NCBI Taxonomy" id="33919"/>
    <lineage>
        <taxon>Bacteria</taxon>
        <taxon>Bacillati</taxon>
        <taxon>Actinomycetota</taxon>
        <taxon>Actinomycetes</taxon>
        <taxon>Pseudonocardiales</taxon>
        <taxon>Pseudonocardiaceae</taxon>
        <taxon>Saccharothrix</taxon>
    </lineage>
</organism>
<keyword evidence="1" id="KW-1133">Transmembrane helix</keyword>
<dbReference type="Pfam" id="PF20358">
    <property type="entry name" value="DUF6653"/>
    <property type="match status" value="1"/>
</dbReference>